<proteinExistence type="predicted"/>
<evidence type="ECO:0000313" key="3">
    <source>
        <dbReference type="Proteomes" id="UP000782519"/>
    </source>
</evidence>
<accession>A0A933S098</accession>
<comment type="caution">
    <text evidence="2">The sequence shown here is derived from an EMBL/GenBank/DDBJ whole genome shotgun (WGS) entry which is preliminary data.</text>
</comment>
<feature type="compositionally biased region" description="Basic and acidic residues" evidence="1">
    <location>
        <begin position="167"/>
        <end position="179"/>
    </location>
</feature>
<protein>
    <submittedName>
        <fullName evidence="2">Uncharacterized protein</fullName>
    </submittedName>
</protein>
<name>A0A933S098_RHOPL</name>
<feature type="compositionally biased region" description="Basic and acidic residues" evidence="1">
    <location>
        <begin position="10"/>
        <end position="19"/>
    </location>
</feature>
<gene>
    <name evidence="2" type="ORF">HZA66_18875</name>
</gene>
<dbReference type="EMBL" id="JACRJB010000053">
    <property type="protein sequence ID" value="MBI5131506.1"/>
    <property type="molecule type" value="Genomic_DNA"/>
</dbReference>
<feature type="region of interest" description="Disordered" evidence="1">
    <location>
        <begin position="149"/>
        <end position="179"/>
    </location>
</feature>
<evidence type="ECO:0000313" key="2">
    <source>
        <dbReference type="EMBL" id="MBI5131506.1"/>
    </source>
</evidence>
<dbReference type="Proteomes" id="UP000782519">
    <property type="component" value="Unassembled WGS sequence"/>
</dbReference>
<feature type="compositionally biased region" description="Low complexity" evidence="1">
    <location>
        <begin position="152"/>
        <end position="164"/>
    </location>
</feature>
<dbReference type="AlphaFoldDB" id="A0A933S098"/>
<reference evidence="2" key="1">
    <citation type="submission" date="2020-07" db="EMBL/GenBank/DDBJ databases">
        <title>Huge and variable diversity of episymbiotic CPR bacteria and DPANN archaea in groundwater ecosystems.</title>
        <authorList>
            <person name="He C.Y."/>
            <person name="Keren R."/>
            <person name="Whittaker M."/>
            <person name="Farag I.F."/>
            <person name="Doudna J."/>
            <person name="Cate J.H.D."/>
            <person name="Banfield J.F."/>
        </authorList>
    </citation>
    <scope>NUCLEOTIDE SEQUENCE</scope>
    <source>
        <strain evidence="2">NC_groundwater_1818_Pr3_B-0.1um_66_35</strain>
    </source>
</reference>
<feature type="compositionally biased region" description="Basic and acidic residues" evidence="1">
    <location>
        <begin position="40"/>
        <end position="64"/>
    </location>
</feature>
<feature type="region of interest" description="Disordered" evidence="1">
    <location>
        <begin position="1"/>
        <end position="89"/>
    </location>
</feature>
<evidence type="ECO:0000256" key="1">
    <source>
        <dbReference type="SAM" id="MobiDB-lite"/>
    </source>
</evidence>
<organism evidence="2 3">
    <name type="scientific">Rhodopseudomonas palustris</name>
    <dbReference type="NCBI Taxonomy" id="1076"/>
    <lineage>
        <taxon>Bacteria</taxon>
        <taxon>Pseudomonadati</taxon>
        <taxon>Pseudomonadota</taxon>
        <taxon>Alphaproteobacteria</taxon>
        <taxon>Hyphomicrobiales</taxon>
        <taxon>Nitrobacteraceae</taxon>
        <taxon>Rhodopseudomonas</taxon>
    </lineage>
</organism>
<sequence>MTKTTTPAPRSDRRADRVRRPARATRRPEHANESFLAAIRPKDTVAVEDEGRRRTLQSADRKNGDLPTRAEQPVTSRTRRFRVDQRPSPDTDLEMLSLDQAAAIFWPNGPLTVASLRTAVRDGILDVAEIAGKVLTNRAALARMCVCRPRRSPATTPEPASEAPQRPSDRELLRAFKPE</sequence>